<dbReference type="Proteomes" id="UP001375743">
    <property type="component" value="Unassembled WGS sequence"/>
</dbReference>
<dbReference type="PANTHER" id="PTHR36839">
    <property type="entry name" value="METALLO-BETA-LACTAMASE FAMILY PROTEIN (AFU_ORTHOLOGUE AFUA_5G12770)"/>
    <property type="match status" value="1"/>
</dbReference>
<evidence type="ECO:0000313" key="3">
    <source>
        <dbReference type="Proteomes" id="UP001375743"/>
    </source>
</evidence>
<dbReference type="RefSeq" id="WP_418159251.1">
    <property type="nucleotide sequence ID" value="NZ_JBBLZC010000008.1"/>
</dbReference>
<dbReference type="InterPro" id="IPR036866">
    <property type="entry name" value="RibonucZ/Hydroxyglut_hydro"/>
</dbReference>
<evidence type="ECO:0000313" key="2">
    <source>
        <dbReference type="EMBL" id="MEK0083399.1"/>
    </source>
</evidence>
<sequence length="275" mass="29841">MHAICTTCGTQFAASEAPPERCPVCEDERQYVGWGGQRWTTLEELQGAHKLAVRDQGDGLLGLGIEPKFAIGQRALLVPARAGNGGPGRNVLWDCISLVDAAAVRVIEALGGLSAIAISHPHYYASMVEWSRAFGGVPIWLHAADREWVVRPDPAIRFWDGDALELGPGLTLLRLGGHFAGGTVLHWADGAEGHGVLLAGDILQVVQDRRWLSFMYSYPNYLPLPAATVRRMAAMLDPYPFEHLHGAWFDAAVQGDAKAAVKRSAERYLRALGEG</sequence>
<reference evidence="2 3" key="1">
    <citation type="submission" date="2024-01" db="EMBL/GenBank/DDBJ databases">
        <title>Multi-omics insights into the function and evolution of sodium benzoate biodegradation pathways in Benzoatithermus flavus gen. nov., sp. nov. from hot spring.</title>
        <authorList>
            <person name="Hu C.-J."/>
            <person name="Li W.-J."/>
        </authorList>
    </citation>
    <scope>NUCLEOTIDE SEQUENCE [LARGE SCALE GENOMIC DNA]</scope>
    <source>
        <strain evidence="2 3">SYSU G07066</strain>
    </source>
</reference>
<evidence type="ECO:0000259" key="1">
    <source>
        <dbReference type="SMART" id="SM00849"/>
    </source>
</evidence>
<dbReference type="InterPro" id="IPR001279">
    <property type="entry name" value="Metallo-B-lactamas"/>
</dbReference>
<comment type="caution">
    <text evidence="2">The sequence shown here is derived from an EMBL/GenBank/DDBJ whole genome shotgun (WGS) entry which is preliminary data.</text>
</comment>
<keyword evidence="3" id="KW-1185">Reference proteome</keyword>
<proteinExistence type="predicted"/>
<dbReference type="SMART" id="SM00849">
    <property type="entry name" value="Lactamase_B"/>
    <property type="match status" value="1"/>
</dbReference>
<protein>
    <recommendedName>
        <fullName evidence="1">Metallo-beta-lactamase domain-containing protein</fullName>
    </recommendedName>
</protein>
<dbReference type="SUPFAM" id="SSF56281">
    <property type="entry name" value="Metallo-hydrolase/oxidoreductase"/>
    <property type="match status" value="1"/>
</dbReference>
<dbReference type="PANTHER" id="PTHR36839:SF1">
    <property type="entry name" value="METALLO-BETA-LACTAMASE FAMILY PROTEIN (AFU_ORTHOLOGUE AFUA_5G12770)"/>
    <property type="match status" value="1"/>
</dbReference>
<feature type="domain" description="Metallo-beta-lactamase" evidence="1">
    <location>
        <begin position="72"/>
        <end position="243"/>
    </location>
</feature>
<dbReference type="EMBL" id="JBBLZC010000008">
    <property type="protein sequence ID" value="MEK0083399.1"/>
    <property type="molecule type" value="Genomic_DNA"/>
</dbReference>
<organism evidence="2 3">
    <name type="scientific">Benzoatithermus flavus</name>
    <dbReference type="NCBI Taxonomy" id="3108223"/>
    <lineage>
        <taxon>Bacteria</taxon>
        <taxon>Pseudomonadati</taxon>
        <taxon>Pseudomonadota</taxon>
        <taxon>Alphaproteobacteria</taxon>
        <taxon>Geminicoccales</taxon>
        <taxon>Geminicoccaceae</taxon>
        <taxon>Benzoatithermus</taxon>
    </lineage>
</organism>
<gene>
    <name evidence="2" type="ORF">U1T56_09570</name>
</gene>
<name>A0ABU8XSP8_9PROT</name>
<dbReference type="Gene3D" id="3.60.15.10">
    <property type="entry name" value="Ribonuclease Z/Hydroxyacylglutathione hydrolase-like"/>
    <property type="match status" value="1"/>
</dbReference>
<accession>A0ABU8XSP8</accession>